<evidence type="ECO:0000313" key="4">
    <source>
        <dbReference type="Proteomes" id="UP000184300"/>
    </source>
</evidence>
<sequence>MLFSPCHLQPPPWSLETPCTTCVSTMAPNKRKSLGLEVPRTAAILESPPGIAALFAIRFDIKTGYVIAWKRSISNVEVEGVVEYKSLPSGLHNVAEDLVYFVHEDYAGLSAFVNLPAEEAERNAKMFAVGVLVPLSFGRLGKSWRHAPKLKELVQQYAQDTSNSKPLDEYWDAYQVRGSDALPPESPLDSPISVRFNRPDSSHRNRAFSDAMVLEPSSRPALTPFHPASSLPHFVDSFGPLIFPLYRAALLRKRILLMTEAPVHVPCNYVYDLSLLASLPNSVLPLLPPDNLPIPRPRPLFNIGIHDIPYLSSFIGRSPRDSEQDSTWIACSTDSVLTMKPELFDVLVTVPAPYTKDAAEKIYPKLTVQAPSRPGTAPVQTELRATQRDARRYTRLRQGLRHLSRGENSQLVDPSDNDGASFNDATDDSSDTASTFSSSPVVEPLSWAQLAYTSFIWWASAGEKREGLSEEEEEQQIEQDTRLLASVESLSHPNQQPGDTEQQPPEVALVAYFRRLTAQIFIILADVVARHDSDGQESVDDDAQPYRDDANDEDDENSSVAMARQSTQEGDDDHSPLLHSDTDDRSIYDSDTVLITTEDMTEMGLDVWSATDRVFAEELVRLWWGRQARIDSARIRCCGITIL</sequence>
<evidence type="ECO:0000256" key="1">
    <source>
        <dbReference type="SAM" id="MobiDB-lite"/>
    </source>
</evidence>
<protein>
    <recommendedName>
        <fullName evidence="2">DUF4484 domain-containing protein</fullName>
    </recommendedName>
</protein>
<dbReference type="OrthoDB" id="2152680at2759"/>
<proteinExistence type="predicted"/>
<feature type="compositionally biased region" description="Basic and acidic residues" evidence="1">
    <location>
        <begin position="573"/>
        <end position="584"/>
    </location>
</feature>
<reference evidence="4" key="1">
    <citation type="journal article" date="2017" name="Genome Biol.">
        <title>Comparative genomics reveals high biological diversity and specific adaptations in the industrially and medically important fungal genus Aspergillus.</title>
        <authorList>
            <person name="de Vries R.P."/>
            <person name="Riley R."/>
            <person name="Wiebenga A."/>
            <person name="Aguilar-Osorio G."/>
            <person name="Amillis S."/>
            <person name="Uchima C.A."/>
            <person name="Anderluh G."/>
            <person name="Asadollahi M."/>
            <person name="Askin M."/>
            <person name="Barry K."/>
            <person name="Battaglia E."/>
            <person name="Bayram O."/>
            <person name="Benocci T."/>
            <person name="Braus-Stromeyer S.A."/>
            <person name="Caldana C."/>
            <person name="Canovas D."/>
            <person name="Cerqueira G.C."/>
            <person name="Chen F."/>
            <person name="Chen W."/>
            <person name="Choi C."/>
            <person name="Clum A."/>
            <person name="Dos Santos R.A."/>
            <person name="Damasio A.R."/>
            <person name="Diallinas G."/>
            <person name="Emri T."/>
            <person name="Fekete E."/>
            <person name="Flipphi M."/>
            <person name="Freyberg S."/>
            <person name="Gallo A."/>
            <person name="Gournas C."/>
            <person name="Habgood R."/>
            <person name="Hainaut M."/>
            <person name="Harispe M.L."/>
            <person name="Henrissat B."/>
            <person name="Hilden K.S."/>
            <person name="Hope R."/>
            <person name="Hossain A."/>
            <person name="Karabika E."/>
            <person name="Karaffa L."/>
            <person name="Karanyi Z."/>
            <person name="Krasevec N."/>
            <person name="Kuo A."/>
            <person name="Kusch H."/>
            <person name="LaButti K."/>
            <person name="Lagendijk E.L."/>
            <person name="Lapidus A."/>
            <person name="Levasseur A."/>
            <person name="Lindquist E."/>
            <person name="Lipzen A."/>
            <person name="Logrieco A.F."/>
            <person name="MacCabe A."/>
            <person name="Maekelae M.R."/>
            <person name="Malavazi I."/>
            <person name="Melin P."/>
            <person name="Meyer V."/>
            <person name="Mielnichuk N."/>
            <person name="Miskei M."/>
            <person name="Molnar A.P."/>
            <person name="Mule G."/>
            <person name="Ngan C.Y."/>
            <person name="Orejas M."/>
            <person name="Orosz E."/>
            <person name="Ouedraogo J.P."/>
            <person name="Overkamp K.M."/>
            <person name="Park H.-S."/>
            <person name="Perrone G."/>
            <person name="Piumi F."/>
            <person name="Punt P.J."/>
            <person name="Ram A.F."/>
            <person name="Ramon A."/>
            <person name="Rauscher S."/>
            <person name="Record E."/>
            <person name="Riano-Pachon D.M."/>
            <person name="Robert V."/>
            <person name="Roehrig J."/>
            <person name="Ruller R."/>
            <person name="Salamov A."/>
            <person name="Salih N.S."/>
            <person name="Samson R.A."/>
            <person name="Sandor E."/>
            <person name="Sanguinetti M."/>
            <person name="Schuetze T."/>
            <person name="Sepcic K."/>
            <person name="Shelest E."/>
            <person name="Sherlock G."/>
            <person name="Sophianopoulou V."/>
            <person name="Squina F.M."/>
            <person name="Sun H."/>
            <person name="Susca A."/>
            <person name="Todd R.B."/>
            <person name="Tsang A."/>
            <person name="Unkles S.E."/>
            <person name="van de Wiele N."/>
            <person name="van Rossen-Uffink D."/>
            <person name="Oliveira J.V."/>
            <person name="Vesth T.C."/>
            <person name="Visser J."/>
            <person name="Yu J.-H."/>
            <person name="Zhou M."/>
            <person name="Andersen M.R."/>
            <person name="Archer D.B."/>
            <person name="Baker S.E."/>
            <person name="Benoit I."/>
            <person name="Brakhage A.A."/>
            <person name="Braus G.H."/>
            <person name="Fischer R."/>
            <person name="Frisvad J.C."/>
            <person name="Goldman G.H."/>
            <person name="Houbraken J."/>
            <person name="Oakley B."/>
            <person name="Pocsi I."/>
            <person name="Scazzocchio C."/>
            <person name="Seiboth B."/>
            <person name="vanKuyk P.A."/>
            <person name="Wortman J."/>
            <person name="Dyer P.S."/>
            <person name="Grigoriev I.V."/>
        </authorList>
    </citation>
    <scope>NUCLEOTIDE SEQUENCE [LARGE SCALE GENOMIC DNA]</scope>
    <source>
        <strain evidence="4">CBS 516.65</strain>
    </source>
</reference>
<name>A0A1L9VV08_ASPGL</name>
<dbReference type="Pfam" id="PF14831">
    <property type="entry name" value="DUF4484"/>
    <property type="match status" value="1"/>
</dbReference>
<dbReference type="PANTHER" id="PTHR28153:SF1">
    <property type="entry name" value="DUF4484 DOMAIN-CONTAINING PROTEIN"/>
    <property type="match status" value="1"/>
</dbReference>
<dbReference type="AlphaFoldDB" id="A0A1L9VV08"/>
<feature type="region of interest" description="Disordered" evidence="1">
    <location>
        <begin position="369"/>
        <end position="388"/>
    </location>
</feature>
<feature type="domain" description="DUF4484" evidence="2">
    <location>
        <begin position="442"/>
        <end position="642"/>
    </location>
</feature>
<dbReference type="RefSeq" id="XP_022404390.1">
    <property type="nucleotide sequence ID" value="XM_022550627.1"/>
</dbReference>
<feature type="region of interest" description="Disordered" evidence="1">
    <location>
        <begin position="397"/>
        <end position="438"/>
    </location>
</feature>
<dbReference type="PANTHER" id="PTHR28153">
    <property type="entry name" value="PROTEIN, PUTATIVE-RELATED"/>
    <property type="match status" value="1"/>
</dbReference>
<accession>A0A1L9VV08</accession>
<organism evidence="3 4">
    <name type="scientific">Aspergillus glaucus CBS 516.65</name>
    <dbReference type="NCBI Taxonomy" id="1160497"/>
    <lineage>
        <taxon>Eukaryota</taxon>
        <taxon>Fungi</taxon>
        <taxon>Dikarya</taxon>
        <taxon>Ascomycota</taxon>
        <taxon>Pezizomycotina</taxon>
        <taxon>Eurotiomycetes</taxon>
        <taxon>Eurotiomycetidae</taxon>
        <taxon>Eurotiales</taxon>
        <taxon>Aspergillaceae</taxon>
        <taxon>Aspergillus</taxon>
        <taxon>Aspergillus subgen. Aspergillus</taxon>
    </lineage>
</organism>
<dbReference type="GeneID" id="34466887"/>
<dbReference type="Pfam" id="PF09804">
    <property type="entry name" value="DENND11"/>
    <property type="match status" value="1"/>
</dbReference>
<dbReference type="EMBL" id="KV878890">
    <property type="protein sequence ID" value="OJJ87707.1"/>
    <property type="molecule type" value="Genomic_DNA"/>
</dbReference>
<dbReference type="STRING" id="1160497.A0A1L9VV08"/>
<feature type="region of interest" description="Disordered" evidence="1">
    <location>
        <begin position="534"/>
        <end position="584"/>
    </location>
</feature>
<gene>
    <name evidence="3" type="ORF">ASPGLDRAFT_985551</name>
</gene>
<dbReference type="VEuPathDB" id="FungiDB:ASPGLDRAFT_985551"/>
<dbReference type="InterPro" id="IPR028115">
    <property type="entry name" value="DUF4484"/>
</dbReference>
<keyword evidence="4" id="KW-1185">Reference proteome</keyword>
<dbReference type="GO" id="GO:0005811">
    <property type="term" value="C:lipid droplet"/>
    <property type="evidence" value="ECO:0007669"/>
    <property type="project" value="TreeGrafter"/>
</dbReference>
<evidence type="ECO:0000259" key="2">
    <source>
        <dbReference type="Pfam" id="PF14831"/>
    </source>
</evidence>
<evidence type="ECO:0000313" key="3">
    <source>
        <dbReference type="EMBL" id="OJJ87707.1"/>
    </source>
</evidence>
<dbReference type="Proteomes" id="UP000184300">
    <property type="component" value="Unassembled WGS sequence"/>
</dbReference>
<dbReference type="InterPro" id="IPR053056">
    <property type="entry name" value="Lipid_Metab_Assoc_Protein"/>
</dbReference>
<dbReference type="InterPro" id="IPR018626">
    <property type="entry name" value="LCHN/Anr2"/>
</dbReference>